<dbReference type="STRING" id="1121455.SAMN02745728_02033"/>
<dbReference type="Proteomes" id="UP000186469">
    <property type="component" value="Unassembled WGS sequence"/>
</dbReference>
<protein>
    <submittedName>
        <fullName evidence="2">Uncharacterized protein</fullName>
    </submittedName>
</protein>
<evidence type="ECO:0000313" key="2">
    <source>
        <dbReference type="EMBL" id="SHN70358.1"/>
    </source>
</evidence>
<dbReference type="RefSeq" id="WP_281246539.1">
    <property type="nucleotide sequence ID" value="NZ_FRDI01000012.1"/>
</dbReference>
<accession>A0A1M7TIC2</accession>
<keyword evidence="3" id="KW-1185">Reference proteome</keyword>
<feature type="coiled-coil region" evidence="1">
    <location>
        <begin position="12"/>
        <end position="39"/>
    </location>
</feature>
<organism evidence="2 3">
    <name type="scientific">Desulfovibrio litoralis DSM 11393</name>
    <dbReference type="NCBI Taxonomy" id="1121455"/>
    <lineage>
        <taxon>Bacteria</taxon>
        <taxon>Pseudomonadati</taxon>
        <taxon>Thermodesulfobacteriota</taxon>
        <taxon>Desulfovibrionia</taxon>
        <taxon>Desulfovibrionales</taxon>
        <taxon>Desulfovibrionaceae</taxon>
        <taxon>Desulfovibrio</taxon>
    </lineage>
</organism>
<gene>
    <name evidence="2" type="ORF">SAMN02745728_02033</name>
</gene>
<dbReference type="AlphaFoldDB" id="A0A1M7TIC2"/>
<evidence type="ECO:0000256" key="1">
    <source>
        <dbReference type="SAM" id="Coils"/>
    </source>
</evidence>
<sequence length="43" mass="5199">MAERLNMLEKHRLFVLNEKEKWEANLINLENKIEIYKNGLKNA</sequence>
<proteinExistence type="predicted"/>
<evidence type="ECO:0000313" key="3">
    <source>
        <dbReference type="Proteomes" id="UP000186469"/>
    </source>
</evidence>
<reference evidence="2 3" key="1">
    <citation type="submission" date="2016-12" db="EMBL/GenBank/DDBJ databases">
        <authorList>
            <person name="Song W.-J."/>
            <person name="Kurnit D.M."/>
        </authorList>
    </citation>
    <scope>NUCLEOTIDE SEQUENCE [LARGE SCALE GENOMIC DNA]</scope>
    <source>
        <strain evidence="2 3">DSM 11393</strain>
    </source>
</reference>
<dbReference type="EMBL" id="FRDI01000012">
    <property type="protein sequence ID" value="SHN70358.1"/>
    <property type="molecule type" value="Genomic_DNA"/>
</dbReference>
<keyword evidence="1" id="KW-0175">Coiled coil</keyword>
<name>A0A1M7TIC2_9BACT</name>